<keyword evidence="3" id="KW-1185">Reference proteome</keyword>
<reference evidence="3" key="1">
    <citation type="submission" date="2016-10" db="EMBL/GenBank/DDBJ databases">
        <authorList>
            <person name="Varghese N."/>
            <person name="Submissions S."/>
        </authorList>
    </citation>
    <scope>NUCLEOTIDE SEQUENCE [LARGE SCALE GENOMIC DNA]</scope>
    <source>
        <strain evidence="3">DSM 45419</strain>
    </source>
</reference>
<protein>
    <recommendedName>
        <fullName evidence="4">Transcriptional regulator, AbiEi antitoxin, Type IV TA system</fullName>
    </recommendedName>
</protein>
<organism evidence="2 3">
    <name type="scientific">Geodermatophilus siccatus</name>
    <dbReference type="NCBI Taxonomy" id="1137991"/>
    <lineage>
        <taxon>Bacteria</taxon>
        <taxon>Bacillati</taxon>
        <taxon>Actinomycetota</taxon>
        <taxon>Actinomycetes</taxon>
        <taxon>Geodermatophilales</taxon>
        <taxon>Geodermatophilaceae</taxon>
        <taxon>Geodermatophilus</taxon>
    </lineage>
</organism>
<sequence>MADLRLAAVYGTDGVLSHTSALTVWRVAAEHTPVHVSVPASRRALQRPGLTVHRVRDLSIDRLGPYPVTGLPRSLVDAWGLAHGAHGRPRLVELARGAVITTLRERQVGVGQLTAELTRHPTMPGRAALRQLVGLVAAGCRSELEIWGVRHVLRAPGMPRIVQQYPVGLPFGTVHLDAAIPDLRIAIEMDGAAFTGHRRRGRATPAGTSPSRRGDGWSCGSATGG</sequence>
<gene>
    <name evidence="2" type="ORF">SAMN05660642_02013</name>
</gene>
<feature type="region of interest" description="Disordered" evidence="1">
    <location>
        <begin position="196"/>
        <end position="225"/>
    </location>
</feature>
<evidence type="ECO:0000313" key="3">
    <source>
        <dbReference type="Proteomes" id="UP000198680"/>
    </source>
</evidence>
<name>A0A1G9RPP0_9ACTN</name>
<evidence type="ECO:0000313" key="2">
    <source>
        <dbReference type="EMBL" id="SDM25154.1"/>
    </source>
</evidence>
<evidence type="ECO:0000256" key="1">
    <source>
        <dbReference type="SAM" id="MobiDB-lite"/>
    </source>
</evidence>
<evidence type="ECO:0008006" key="4">
    <source>
        <dbReference type="Google" id="ProtNLM"/>
    </source>
</evidence>
<dbReference type="Proteomes" id="UP000198680">
    <property type="component" value="Unassembled WGS sequence"/>
</dbReference>
<dbReference type="EMBL" id="FNHE01000004">
    <property type="protein sequence ID" value="SDM25154.1"/>
    <property type="molecule type" value="Genomic_DNA"/>
</dbReference>
<dbReference type="AlphaFoldDB" id="A0A1G9RPP0"/>
<proteinExistence type="predicted"/>
<accession>A0A1G9RPP0</accession>